<keyword evidence="1" id="KW-0489">Methyltransferase</keyword>
<dbReference type="InterPro" id="IPR019410">
    <property type="entry name" value="Methyltransf_16"/>
</dbReference>
<keyword evidence="2" id="KW-1185">Reference proteome</keyword>
<sequence length="382" mass="43245">MGDVERLVALHLALQPVERALITDTLVDTNSQRNLIEQTIRNPHLTLYPPAPDYQHKFWKNVIAEIEDEIYVHLISTLSVPVRQGPPEASYLTYLLRRPESSPISADTWRRPPGVDNFSQDQRPLTILESRTTIERGTTGLRTWRASLDLAEWVLRNNLFSARILELGSGAGLLGLVIATIQQLARPNADANHLRETPCICMTDVDEDVLRRAIDGLNFSQDMVDGNPNVHVRALDWTDSLNPDRRVHVQSLLEEIDADVILAADVVYDLSIIPSLTSTLRLALERPLPKEQPWHRDASNNTRAQHRIAYVALTLRREQSFTEFLASAATEERQRLAVNIIDMNLPPHWNRVFRGSDDSASRGTDSTRLVCLTLKDAERRSE</sequence>
<keyword evidence="1" id="KW-0808">Transferase</keyword>
<dbReference type="PANTHER" id="PTHR14614">
    <property type="entry name" value="HEPATOCELLULAR CARCINOMA-ASSOCIATED ANTIGEN"/>
    <property type="match status" value="1"/>
</dbReference>
<reference evidence="1 2" key="1">
    <citation type="journal article" date="2019" name="Fungal Biol. Biotechnol.">
        <title>Draft genome sequence of fastidious pathogen Ceratobasidium theobromae, which causes vascular-streak dieback in Theobroma cacao.</title>
        <authorList>
            <person name="Ali S.S."/>
            <person name="Asman A."/>
            <person name="Shao J."/>
            <person name="Firmansyah A.P."/>
            <person name="Susilo A.W."/>
            <person name="Rosmana A."/>
            <person name="McMahon P."/>
            <person name="Junaid M."/>
            <person name="Guest D."/>
            <person name="Kheng T.Y."/>
            <person name="Meinhardt L.W."/>
            <person name="Bailey B.A."/>
        </authorList>
    </citation>
    <scope>NUCLEOTIDE SEQUENCE [LARGE SCALE GENOMIC DNA]</scope>
    <source>
        <strain evidence="1 2">CT2</strain>
    </source>
</reference>
<dbReference type="AlphaFoldDB" id="A0A5N5QV43"/>
<dbReference type="PANTHER" id="PTHR14614:SF130">
    <property type="entry name" value="PROTEIN-LYSINE N-METHYLTRANSFERASE EEF2KMT"/>
    <property type="match status" value="1"/>
</dbReference>
<gene>
    <name evidence="1" type="ORF">CTheo_1507</name>
</gene>
<evidence type="ECO:0000313" key="1">
    <source>
        <dbReference type="EMBL" id="KAB5595046.1"/>
    </source>
</evidence>
<dbReference type="EMBL" id="SSOP01000013">
    <property type="protein sequence ID" value="KAB5595046.1"/>
    <property type="molecule type" value="Genomic_DNA"/>
</dbReference>
<proteinExistence type="predicted"/>
<dbReference type="GO" id="GO:0032259">
    <property type="term" value="P:methylation"/>
    <property type="evidence" value="ECO:0007669"/>
    <property type="project" value="UniProtKB-KW"/>
</dbReference>
<dbReference type="Gene3D" id="3.40.50.150">
    <property type="entry name" value="Vaccinia Virus protein VP39"/>
    <property type="match status" value="1"/>
</dbReference>
<organism evidence="1 2">
    <name type="scientific">Ceratobasidium theobromae</name>
    <dbReference type="NCBI Taxonomy" id="1582974"/>
    <lineage>
        <taxon>Eukaryota</taxon>
        <taxon>Fungi</taxon>
        <taxon>Dikarya</taxon>
        <taxon>Basidiomycota</taxon>
        <taxon>Agaricomycotina</taxon>
        <taxon>Agaricomycetes</taxon>
        <taxon>Cantharellales</taxon>
        <taxon>Ceratobasidiaceae</taxon>
        <taxon>Ceratobasidium</taxon>
    </lineage>
</organism>
<protein>
    <submittedName>
        <fullName evidence="1">Methyltransferase</fullName>
    </submittedName>
</protein>
<dbReference type="Pfam" id="PF10294">
    <property type="entry name" value="Methyltransf_16"/>
    <property type="match status" value="1"/>
</dbReference>
<comment type="caution">
    <text evidence="1">The sequence shown here is derived from an EMBL/GenBank/DDBJ whole genome shotgun (WGS) entry which is preliminary data.</text>
</comment>
<accession>A0A5N5QV43</accession>
<evidence type="ECO:0000313" key="2">
    <source>
        <dbReference type="Proteomes" id="UP000383932"/>
    </source>
</evidence>
<dbReference type="Proteomes" id="UP000383932">
    <property type="component" value="Unassembled WGS sequence"/>
</dbReference>
<dbReference type="SUPFAM" id="SSF53335">
    <property type="entry name" value="S-adenosyl-L-methionine-dependent methyltransferases"/>
    <property type="match status" value="1"/>
</dbReference>
<dbReference type="OrthoDB" id="194386at2759"/>
<dbReference type="GO" id="GO:0008757">
    <property type="term" value="F:S-adenosylmethionine-dependent methyltransferase activity"/>
    <property type="evidence" value="ECO:0007669"/>
    <property type="project" value="UniProtKB-ARBA"/>
</dbReference>
<dbReference type="InterPro" id="IPR029063">
    <property type="entry name" value="SAM-dependent_MTases_sf"/>
</dbReference>
<dbReference type="GO" id="GO:0032991">
    <property type="term" value="C:protein-containing complex"/>
    <property type="evidence" value="ECO:0007669"/>
    <property type="project" value="TreeGrafter"/>
</dbReference>
<name>A0A5N5QV43_9AGAM</name>